<dbReference type="PANTHER" id="PTHR43272">
    <property type="entry name" value="LONG-CHAIN-FATTY-ACID--COA LIGASE"/>
    <property type="match status" value="1"/>
</dbReference>
<dbReference type="InterPro" id="IPR000873">
    <property type="entry name" value="AMP-dep_synth/lig_dom"/>
</dbReference>
<keyword evidence="3" id="KW-0443">Lipid metabolism</keyword>
<keyword evidence="1" id="KW-0436">Ligase</keyword>
<reference evidence="5 6" key="1">
    <citation type="journal article" date="2010" name="J. Bacteriol.">
        <title>Genome sequence of the oligotrophic marine Gammaproteobacterium HTCC2143, isolated from the Oregon Coast.</title>
        <authorList>
            <person name="Oh H.M."/>
            <person name="Kang I."/>
            <person name="Ferriera S."/>
            <person name="Giovannoni S.J."/>
            <person name="Cho J.C."/>
        </authorList>
    </citation>
    <scope>NUCLEOTIDE SEQUENCE [LARGE SCALE GENOMIC DNA]</scope>
    <source>
        <strain evidence="5 6">HTCC2143</strain>
    </source>
</reference>
<dbReference type="STRING" id="247633.GP2143_06135"/>
<evidence type="ECO:0000313" key="5">
    <source>
        <dbReference type="EMBL" id="EAW32007.1"/>
    </source>
</evidence>
<dbReference type="Pfam" id="PF23562">
    <property type="entry name" value="AMP-binding_C_3"/>
    <property type="match status" value="1"/>
</dbReference>
<dbReference type="eggNOG" id="COG1022">
    <property type="taxonomic scope" value="Bacteria"/>
</dbReference>
<dbReference type="Pfam" id="PF00501">
    <property type="entry name" value="AMP-binding"/>
    <property type="match status" value="1"/>
</dbReference>
<name>A0YBS7_9GAMM</name>
<dbReference type="InterPro" id="IPR020845">
    <property type="entry name" value="AMP-binding_CS"/>
</dbReference>
<evidence type="ECO:0000313" key="6">
    <source>
        <dbReference type="Proteomes" id="UP000004931"/>
    </source>
</evidence>
<dbReference type="Proteomes" id="UP000004931">
    <property type="component" value="Unassembled WGS sequence"/>
</dbReference>
<dbReference type="GO" id="GO:0016020">
    <property type="term" value="C:membrane"/>
    <property type="evidence" value="ECO:0007669"/>
    <property type="project" value="TreeGrafter"/>
</dbReference>
<protein>
    <submittedName>
        <fullName evidence="5">AMP-binding protein</fullName>
    </submittedName>
</protein>
<sequence length="555" mass="60336">MPNTAALEDFKTPLAMFYQWESERPDATWLNMSCHGRWQSYTWSDVGEQSRKIAAALQVMGLQPGDKIGVCAANSPHWVMTDLACMMGGFVLVPIYATMTSDKMIYVAEHSDMVALFTDGSLNIASMREALPAGSPIIAISDSCASLCDRSWSDIIANETPVQGSPRPAADALWTIVYTSGTTGMPKGVMHSHSTLPYAGFGLPPIAGSDTESRLLSYLPLAHAGERVLVELHAIYAGASIFFNENKDSFAADMKAVRPTFLFAVPRIWVNLKAAIVSRLGSGVWQGLQNNPEHALQAGKPLLEAMGLDQCTFAFSGAAPISSKDLQTWQSLGLPLYEGFGQSECMSGTINTGANNLIGSVGKIIDKVSGDLKIADDGEILLRAPSAMVGYYKNPEKTAETVVDGWVFTGDKGHLDDEGFLHITGRVKEIFKTAKGKYVAPAPVENKFSACPHVEQLCLVGSGLPQTVLLITLTEASMGLGREEVTASLEQYRQEVNHGIEAHERMSHVIVCSEGWSIENLLLTHTLKILRDDVEKRHRASIERCEDEVIGIIWE</sequence>
<dbReference type="GO" id="GO:0004467">
    <property type="term" value="F:long-chain fatty acid-CoA ligase activity"/>
    <property type="evidence" value="ECO:0007669"/>
    <property type="project" value="TreeGrafter"/>
</dbReference>
<dbReference type="OrthoDB" id="9803968at2"/>
<proteinExistence type="predicted"/>
<dbReference type="AlphaFoldDB" id="A0YBS7"/>
<keyword evidence="2" id="KW-0276">Fatty acid metabolism</keyword>
<keyword evidence="6" id="KW-1185">Reference proteome</keyword>
<organism evidence="5 6">
    <name type="scientific">marine gamma proteobacterium HTCC2143</name>
    <dbReference type="NCBI Taxonomy" id="247633"/>
    <lineage>
        <taxon>Bacteria</taxon>
        <taxon>Pseudomonadati</taxon>
        <taxon>Pseudomonadota</taxon>
        <taxon>Gammaproteobacteria</taxon>
        <taxon>Cellvibrionales</taxon>
        <taxon>Spongiibacteraceae</taxon>
        <taxon>BD1-7 clade</taxon>
    </lineage>
</organism>
<dbReference type="SUPFAM" id="SSF56801">
    <property type="entry name" value="Acetyl-CoA synthetase-like"/>
    <property type="match status" value="1"/>
</dbReference>
<feature type="domain" description="AMP-dependent synthetase/ligase" evidence="4">
    <location>
        <begin position="20"/>
        <end position="392"/>
    </location>
</feature>
<dbReference type="Gene3D" id="3.40.50.12780">
    <property type="entry name" value="N-terminal domain of ligase-like"/>
    <property type="match status" value="1"/>
</dbReference>
<gene>
    <name evidence="5" type="ORF">GP2143_06135</name>
</gene>
<accession>A0YBS7</accession>
<dbReference type="EMBL" id="AAVT01000002">
    <property type="protein sequence ID" value="EAW32007.1"/>
    <property type="molecule type" value="Genomic_DNA"/>
</dbReference>
<dbReference type="InterPro" id="IPR042099">
    <property type="entry name" value="ANL_N_sf"/>
</dbReference>
<dbReference type="PROSITE" id="PS00455">
    <property type="entry name" value="AMP_BINDING"/>
    <property type="match status" value="1"/>
</dbReference>
<comment type="caution">
    <text evidence="5">The sequence shown here is derived from an EMBL/GenBank/DDBJ whole genome shotgun (WGS) entry which is preliminary data.</text>
</comment>
<evidence type="ECO:0000256" key="3">
    <source>
        <dbReference type="ARBA" id="ARBA00023098"/>
    </source>
</evidence>
<evidence type="ECO:0000256" key="1">
    <source>
        <dbReference type="ARBA" id="ARBA00022598"/>
    </source>
</evidence>
<dbReference type="PANTHER" id="PTHR43272:SF32">
    <property type="entry name" value="AMP-DEPENDENT SYNTHETASE_LIGASE DOMAIN-CONTAINING PROTEIN"/>
    <property type="match status" value="1"/>
</dbReference>
<evidence type="ECO:0000259" key="4">
    <source>
        <dbReference type="Pfam" id="PF00501"/>
    </source>
</evidence>
<evidence type="ECO:0000256" key="2">
    <source>
        <dbReference type="ARBA" id="ARBA00022832"/>
    </source>
</evidence>